<accession>A0A0G4GM72</accession>
<keyword evidence="6" id="KW-1185">Reference proteome</keyword>
<dbReference type="InParanoid" id="A0A0G4GM72"/>
<dbReference type="SUPFAM" id="SSF89360">
    <property type="entry name" value="HesB-like domain"/>
    <property type="match status" value="1"/>
</dbReference>
<proteinExistence type="inferred from homology"/>
<dbReference type="InterPro" id="IPR035903">
    <property type="entry name" value="HesB-like_dom_sf"/>
</dbReference>
<reference evidence="5 6" key="1">
    <citation type="submission" date="2014-11" db="EMBL/GenBank/DDBJ databases">
        <authorList>
            <person name="Zhu J."/>
            <person name="Qi W."/>
            <person name="Song R."/>
        </authorList>
    </citation>
    <scope>NUCLEOTIDE SEQUENCE [LARGE SCALE GENOMIC DNA]</scope>
</reference>
<evidence type="ECO:0000256" key="2">
    <source>
        <dbReference type="ARBA" id="ARBA00006718"/>
    </source>
</evidence>
<comment type="pathway">
    <text evidence="1">Cofactor biosynthesis; iron-sulfur cluster biosynthesis.</text>
</comment>
<dbReference type="InterPro" id="IPR017870">
    <property type="entry name" value="FeS_cluster_insertion_CS"/>
</dbReference>
<dbReference type="AlphaFoldDB" id="A0A0G4GM72"/>
<evidence type="ECO:0000259" key="4">
    <source>
        <dbReference type="Pfam" id="PF01521"/>
    </source>
</evidence>
<feature type="domain" description="Core" evidence="4">
    <location>
        <begin position="17"/>
        <end position="119"/>
    </location>
</feature>
<evidence type="ECO:0000256" key="3">
    <source>
        <dbReference type="ARBA" id="ARBA00022485"/>
    </source>
</evidence>
<dbReference type="Pfam" id="PF01521">
    <property type="entry name" value="Fe-S_biosyn"/>
    <property type="match status" value="1"/>
</dbReference>
<dbReference type="OrthoDB" id="333486at2759"/>
<dbReference type="FunFam" id="2.60.300.12:FF:000001">
    <property type="entry name" value="Iron-binding protein IscA"/>
    <property type="match status" value="1"/>
</dbReference>
<dbReference type="InterPro" id="IPR000361">
    <property type="entry name" value="ATAP_core_dom"/>
</dbReference>
<dbReference type="STRING" id="1169540.A0A0G4GM72"/>
<protein>
    <recommendedName>
        <fullName evidence="4">Core domain-containing protein</fullName>
    </recommendedName>
</protein>
<dbReference type="OMA" id="LYIYGMQ"/>
<keyword evidence="3" id="KW-0004">4Fe-4S</keyword>
<dbReference type="VEuPathDB" id="CryptoDB:Vbra_10080"/>
<sequence>MRRSLWALAKKAPKQIMSVSETAAERIKTLMKSKGEEVVGVKIGLRRRGCNGLTYTMNYTNKEDIKKGDEVVEDKGVTVVVDAKAVMFLVGTQMNFVETDIGSEFVFDNPNKKSECGCGQSFNV</sequence>
<keyword evidence="3" id="KW-0411">Iron-sulfur</keyword>
<evidence type="ECO:0000313" key="6">
    <source>
        <dbReference type="Proteomes" id="UP000041254"/>
    </source>
</evidence>
<dbReference type="PROSITE" id="PS01152">
    <property type="entry name" value="HESB"/>
    <property type="match status" value="1"/>
</dbReference>
<dbReference type="NCBIfam" id="TIGR00049">
    <property type="entry name" value="iron-sulfur cluster assembly accessory protein"/>
    <property type="match status" value="1"/>
</dbReference>
<dbReference type="Proteomes" id="UP000041254">
    <property type="component" value="Unassembled WGS sequence"/>
</dbReference>
<evidence type="ECO:0000313" key="5">
    <source>
        <dbReference type="EMBL" id="CEM31297.1"/>
    </source>
</evidence>
<name>A0A0G4GM72_VITBC</name>
<dbReference type="GO" id="GO:0051537">
    <property type="term" value="F:2 iron, 2 sulfur cluster binding"/>
    <property type="evidence" value="ECO:0007669"/>
    <property type="project" value="TreeGrafter"/>
</dbReference>
<keyword evidence="3" id="KW-0479">Metal-binding</keyword>
<dbReference type="InterPro" id="IPR016092">
    <property type="entry name" value="ATAP"/>
</dbReference>
<dbReference type="GO" id="GO:0051539">
    <property type="term" value="F:4 iron, 4 sulfur cluster binding"/>
    <property type="evidence" value="ECO:0007669"/>
    <property type="project" value="UniProtKB-KW"/>
</dbReference>
<dbReference type="Gene3D" id="2.60.300.12">
    <property type="entry name" value="HesB-like domain"/>
    <property type="match status" value="1"/>
</dbReference>
<keyword evidence="3" id="KW-0408">Iron</keyword>
<organism evidence="5 6">
    <name type="scientific">Vitrella brassicaformis (strain CCMP3155)</name>
    <dbReference type="NCBI Taxonomy" id="1169540"/>
    <lineage>
        <taxon>Eukaryota</taxon>
        <taxon>Sar</taxon>
        <taxon>Alveolata</taxon>
        <taxon>Colpodellida</taxon>
        <taxon>Vitrellaceae</taxon>
        <taxon>Vitrella</taxon>
    </lineage>
</organism>
<dbReference type="EMBL" id="CDMY01000718">
    <property type="protein sequence ID" value="CEM31297.1"/>
    <property type="molecule type" value="Genomic_DNA"/>
</dbReference>
<dbReference type="GO" id="GO:0016226">
    <property type="term" value="P:iron-sulfur cluster assembly"/>
    <property type="evidence" value="ECO:0007669"/>
    <property type="project" value="InterPro"/>
</dbReference>
<comment type="similarity">
    <text evidence="2">Belongs to the HesB/IscA family.</text>
</comment>
<dbReference type="GO" id="GO:0005739">
    <property type="term" value="C:mitochondrion"/>
    <property type="evidence" value="ECO:0007669"/>
    <property type="project" value="TreeGrafter"/>
</dbReference>
<dbReference type="InterPro" id="IPR050322">
    <property type="entry name" value="Fe-S_cluster_asmbl/transfer"/>
</dbReference>
<dbReference type="PANTHER" id="PTHR10072:SF41">
    <property type="entry name" value="IRON-SULFUR CLUSTER ASSEMBLY 1 HOMOLOG, MITOCHONDRIAL"/>
    <property type="match status" value="1"/>
</dbReference>
<dbReference type="PhylomeDB" id="A0A0G4GM72"/>
<dbReference type="PANTHER" id="PTHR10072">
    <property type="entry name" value="IRON-SULFUR CLUSTER ASSEMBLY PROTEIN"/>
    <property type="match status" value="1"/>
</dbReference>
<evidence type="ECO:0000256" key="1">
    <source>
        <dbReference type="ARBA" id="ARBA00005151"/>
    </source>
</evidence>
<gene>
    <name evidence="5" type="ORF">Vbra_10080</name>
</gene>